<sequence>MVGLGPGDSDYLTPAARGLIDRCAVLIGSPRQLACFPDFPGEKRPLGPSLAGLVDWLGANQQVVTVVLASGDPMLYGIGDYLSRRLGPENLRIVPGISAVQYLFSRVALSMNDAYLTSSHGRAPDFDFLLAHPKVAMVTDGRIGPYEIAREILARDRRRVMIIGENLSYPDERIHRLPPERVALHYAMNVVVILDER</sequence>
<dbReference type="Pfam" id="PF00590">
    <property type="entry name" value="TP_methylase"/>
    <property type="match status" value="1"/>
</dbReference>
<keyword evidence="3 7" id="KW-0489">Methyltransferase</keyword>
<accession>A0A845SJP4</accession>
<comment type="pathway">
    <text evidence="1">Cofactor biosynthesis; adenosylcobalamin biosynthesis.</text>
</comment>
<reference evidence="7 8" key="2">
    <citation type="submission" date="2020-02" db="EMBL/GenBank/DDBJ databases">
        <title>The new genus of Enterobacteriales.</title>
        <authorList>
            <person name="Kim I.S."/>
        </authorList>
    </citation>
    <scope>NUCLEOTIDE SEQUENCE [LARGE SCALE GENOMIC DNA]</scope>
    <source>
        <strain evidence="7 8">SAP-6</strain>
    </source>
</reference>
<dbReference type="InterPro" id="IPR014777">
    <property type="entry name" value="4pyrrole_Mease_sub1"/>
</dbReference>
<dbReference type="Gene3D" id="3.30.950.10">
    <property type="entry name" value="Methyltransferase, Cobalt-precorrin-4 Transmethylase, Domain 2"/>
    <property type="match status" value="1"/>
</dbReference>
<dbReference type="Gene3D" id="3.40.1010.10">
    <property type="entry name" value="Cobalt-precorrin-4 Transmethylase, Domain 1"/>
    <property type="match status" value="1"/>
</dbReference>
<name>A0A845SJP4_9GAMM</name>
<keyword evidence="5" id="KW-0949">S-adenosyl-L-methionine</keyword>
<keyword evidence="4 7" id="KW-0808">Transferase</keyword>
<dbReference type="Proteomes" id="UP000461443">
    <property type="component" value="Unassembled WGS sequence"/>
</dbReference>
<dbReference type="InterPro" id="IPR000878">
    <property type="entry name" value="4pyrrol_Mease"/>
</dbReference>
<dbReference type="NCBIfam" id="TIGR02467">
    <property type="entry name" value="CbiE"/>
    <property type="match status" value="1"/>
</dbReference>
<keyword evidence="8" id="KW-1185">Reference proteome</keyword>
<evidence type="ECO:0000256" key="1">
    <source>
        <dbReference type="ARBA" id="ARBA00004953"/>
    </source>
</evidence>
<evidence type="ECO:0000256" key="5">
    <source>
        <dbReference type="ARBA" id="ARBA00022691"/>
    </source>
</evidence>
<dbReference type="InterPro" id="IPR014776">
    <property type="entry name" value="4pyrrole_Mease_sub2"/>
</dbReference>
<dbReference type="InterPro" id="IPR035996">
    <property type="entry name" value="4pyrrol_Methylase_sf"/>
</dbReference>
<dbReference type="PANTHER" id="PTHR43182:SF1">
    <property type="entry name" value="COBALT-PRECORRIN-7 C(5)-METHYLTRANSFERASE"/>
    <property type="match status" value="1"/>
</dbReference>
<dbReference type="GO" id="GO:0009236">
    <property type="term" value="P:cobalamin biosynthetic process"/>
    <property type="evidence" value="ECO:0007669"/>
    <property type="project" value="UniProtKB-UniPathway"/>
</dbReference>
<dbReference type="EMBL" id="WUBS01000006">
    <property type="protein sequence ID" value="NDL63184.1"/>
    <property type="molecule type" value="Genomic_DNA"/>
</dbReference>
<dbReference type="SUPFAM" id="SSF53790">
    <property type="entry name" value="Tetrapyrrole methylase"/>
    <property type="match status" value="1"/>
</dbReference>
<dbReference type="CDD" id="cd11644">
    <property type="entry name" value="Precorrin-6Y-MT"/>
    <property type="match status" value="1"/>
</dbReference>
<protein>
    <submittedName>
        <fullName evidence="7">Cobalt-precorrin-7 (C(5))-methyltransferase</fullName>
        <ecNumber evidence="7">2.1.1.289</ecNumber>
    </submittedName>
</protein>
<dbReference type="PANTHER" id="PTHR43182">
    <property type="entry name" value="COBALT-PRECORRIN-6B C(15)-METHYLTRANSFERASE (DECARBOXYLATING)"/>
    <property type="match status" value="1"/>
</dbReference>
<keyword evidence="2" id="KW-0169">Cobalamin biosynthesis</keyword>
<dbReference type="NCBIfam" id="NF004456">
    <property type="entry name" value="PRK05787.1-4"/>
    <property type="match status" value="1"/>
</dbReference>
<evidence type="ECO:0000256" key="3">
    <source>
        <dbReference type="ARBA" id="ARBA00022603"/>
    </source>
</evidence>
<evidence type="ECO:0000256" key="4">
    <source>
        <dbReference type="ARBA" id="ARBA00022679"/>
    </source>
</evidence>
<dbReference type="InterPro" id="IPR012818">
    <property type="entry name" value="CbiE"/>
</dbReference>
<dbReference type="AlphaFoldDB" id="A0A845SJP4"/>
<dbReference type="EC" id="2.1.1.289" evidence="7"/>
<organism evidence="7 8">
    <name type="scientific">Acerihabitans arboris</name>
    <dbReference type="NCBI Taxonomy" id="2691583"/>
    <lineage>
        <taxon>Bacteria</taxon>
        <taxon>Pseudomonadati</taxon>
        <taxon>Pseudomonadota</taxon>
        <taxon>Gammaproteobacteria</taxon>
        <taxon>Enterobacterales</taxon>
        <taxon>Pectobacteriaceae</taxon>
        <taxon>Acerihabitans</taxon>
    </lineage>
</organism>
<comment type="caution">
    <text evidence="7">The sequence shown here is derived from an EMBL/GenBank/DDBJ whole genome shotgun (WGS) entry which is preliminary data.</text>
</comment>
<evidence type="ECO:0000313" key="8">
    <source>
        <dbReference type="Proteomes" id="UP000461443"/>
    </source>
</evidence>
<gene>
    <name evidence="7" type="ORF">GRH90_10540</name>
</gene>
<reference evidence="7 8" key="1">
    <citation type="submission" date="2019-12" db="EMBL/GenBank/DDBJ databases">
        <authorList>
            <person name="Lee S.D."/>
        </authorList>
    </citation>
    <scope>NUCLEOTIDE SEQUENCE [LARGE SCALE GENOMIC DNA]</scope>
    <source>
        <strain evidence="7 8">SAP-6</strain>
    </source>
</reference>
<feature type="domain" description="Tetrapyrrole methylase" evidence="6">
    <location>
        <begin position="1"/>
        <end position="177"/>
    </location>
</feature>
<dbReference type="GO" id="GO:0008276">
    <property type="term" value="F:protein methyltransferase activity"/>
    <property type="evidence" value="ECO:0007669"/>
    <property type="project" value="InterPro"/>
</dbReference>
<dbReference type="GO" id="GO:0032259">
    <property type="term" value="P:methylation"/>
    <property type="evidence" value="ECO:0007669"/>
    <property type="project" value="UniProtKB-KW"/>
</dbReference>
<evidence type="ECO:0000256" key="2">
    <source>
        <dbReference type="ARBA" id="ARBA00022573"/>
    </source>
</evidence>
<proteinExistence type="predicted"/>
<evidence type="ECO:0000259" key="6">
    <source>
        <dbReference type="Pfam" id="PF00590"/>
    </source>
</evidence>
<dbReference type="InterPro" id="IPR050714">
    <property type="entry name" value="Cobalamin_biosynth_MTase"/>
</dbReference>
<dbReference type="UniPathway" id="UPA00148"/>
<evidence type="ECO:0000313" key="7">
    <source>
        <dbReference type="EMBL" id="NDL63184.1"/>
    </source>
</evidence>